<evidence type="ECO:0000313" key="3">
    <source>
        <dbReference type="EMBL" id="CAB4269980.1"/>
    </source>
</evidence>
<dbReference type="GO" id="GO:0016567">
    <property type="term" value="P:protein ubiquitination"/>
    <property type="evidence" value="ECO:0007669"/>
    <property type="project" value="TreeGrafter"/>
</dbReference>
<feature type="transmembrane region" description="Helical" evidence="2">
    <location>
        <begin position="44"/>
        <end position="60"/>
    </location>
</feature>
<dbReference type="EMBL" id="CAEKDK010000002">
    <property type="protein sequence ID" value="CAB4269980.1"/>
    <property type="molecule type" value="Genomic_DNA"/>
</dbReference>
<keyword evidence="2" id="KW-1133">Transmembrane helix</keyword>
<dbReference type="GO" id="GO:0031464">
    <property type="term" value="C:Cul4A-RING E3 ubiquitin ligase complex"/>
    <property type="evidence" value="ECO:0007669"/>
    <property type="project" value="TreeGrafter"/>
</dbReference>
<organism evidence="3 4">
    <name type="scientific">Prunus armeniaca</name>
    <name type="common">Apricot</name>
    <name type="synonym">Armeniaca vulgaris</name>
    <dbReference type="NCBI Taxonomy" id="36596"/>
    <lineage>
        <taxon>Eukaryota</taxon>
        <taxon>Viridiplantae</taxon>
        <taxon>Streptophyta</taxon>
        <taxon>Embryophyta</taxon>
        <taxon>Tracheophyta</taxon>
        <taxon>Spermatophyta</taxon>
        <taxon>Magnoliopsida</taxon>
        <taxon>eudicotyledons</taxon>
        <taxon>Gunneridae</taxon>
        <taxon>Pentapetalae</taxon>
        <taxon>rosids</taxon>
        <taxon>fabids</taxon>
        <taxon>Rosales</taxon>
        <taxon>Rosaceae</taxon>
        <taxon>Amygdaloideae</taxon>
        <taxon>Amygdaleae</taxon>
        <taxon>Prunus</taxon>
    </lineage>
</organism>
<keyword evidence="2" id="KW-0812">Transmembrane</keyword>
<dbReference type="Proteomes" id="UP000507222">
    <property type="component" value="Unassembled WGS sequence"/>
</dbReference>
<reference evidence="3 4" key="1">
    <citation type="submission" date="2020-05" db="EMBL/GenBank/DDBJ databases">
        <authorList>
            <person name="Campoy J."/>
            <person name="Schneeberger K."/>
            <person name="Spophaly S."/>
        </authorList>
    </citation>
    <scope>NUCLEOTIDE SEQUENCE [LARGE SCALE GENOMIC DNA]</scope>
    <source>
        <strain evidence="3">PruArmRojPasFocal</strain>
    </source>
</reference>
<evidence type="ECO:0000256" key="2">
    <source>
        <dbReference type="SAM" id="Phobius"/>
    </source>
</evidence>
<proteinExistence type="inferred from homology"/>
<dbReference type="AlphaFoldDB" id="A0A6J5U0W5"/>
<evidence type="ECO:0000256" key="1">
    <source>
        <dbReference type="ARBA" id="ARBA00009142"/>
    </source>
</evidence>
<evidence type="ECO:0000313" key="4">
    <source>
        <dbReference type="Proteomes" id="UP000507222"/>
    </source>
</evidence>
<keyword evidence="2" id="KW-0472">Membrane</keyword>
<name>A0A6J5U0W5_PRUAR</name>
<comment type="similarity">
    <text evidence="1">Belongs to the 4-toluene sulfonate uptake permease (TSUP) (TC 2.A.102) family.</text>
</comment>
<dbReference type="PANTHER" id="PTHR14255:SF31">
    <property type="entry name" value="SULFITE EXPORTER TAUE_SAFE FAMILY PROTEIN 3-LIKE"/>
    <property type="match status" value="1"/>
</dbReference>
<dbReference type="PANTHER" id="PTHR14255">
    <property type="entry name" value="CEREBLON"/>
    <property type="match status" value="1"/>
</dbReference>
<gene>
    <name evidence="3" type="ORF">CURHAP_LOCUS15887</name>
</gene>
<feature type="transmembrane region" description="Helical" evidence="2">
    <location>
        <begin position="175"/>
        <end position="193"/>
    </location>
</feature>
<protein>
    <submittedName>
        <fullName evidence="3">Uncharacterized protein</fullName>
    </submittedName>
</protein>
<sequence length="237" mass="26687">MKIVLSCADGSGEDYKLLPSGPASLPDEQVPISHNDDNVYWKELWMIVYVWVAFLIVQIVKVKLTTRVVPFAVSVTLFEAKFLCKGPGYSSTQDKIHSILFVSQKILSRNPWQGKITEEVWIQNSLIIGFDPKSSTAISKCMIMGASVSTVYFNLRLRHPTLDMPLIDYDLAFLFQPMIMLGISIGVAFNVMFADWMEDNYEATVNHESNESDKLSLLPFPSRLGYFSPRSVNQGSC</sequence>
<accession>A0A6J5U0W5</accession>